<keyword evidence="1 6" id="KW-0597">Phosphoprotein</keyword>
<sequence>MAKVKIQLTNREISWLYFNERVLQEAADISVPLIERIRFLAIFSSNLDEFYRVRVPTLSKLSNINEKAKELLGYNPKKIIKEIKEIVVNQERRFDDLYENGIIKELEEERIFIINERQLNVKRGEFLRSYFRDKLLSTLVPIMLNENKPFPELRDRAIYFFVRLSKKDKKEKSQYSLIEIPLKSLERFIVLPETNNLKYIILLDDIIRYCLDDIYFIFEYSSIEAYSIQLTRDAELTLDTSISEKFIDTLTKSLQKRKKGKPMRLLYDNNMPLTMLNYLVAKLDLTADGLIPGSRYHNFRNFISFPNVGRAELEYHKDAPLPVKDLDLGKSIFSQIAKRDYLINLPYQSFDYIIHFLREAAIDPKVTEINITLYRLAANSRVINALINAAKNGKKVNCLVELKARFDEQNNIYWMNKLEEEGVNVSYGLQDYKVHSKICLVTRMEKGKAVYYASLATGNFNEKTSKLYADHSIFTTHQGIGNELKRLFRGLDKKVFYDDYKFLVVSPLETRNKVYGLIADEIKNQAQGKPAFIILKMNSLADEAMIGKLYEASNAGVKIQLIVRGMCCLIPGIAEMSKNIEVISIVDKYLEHARVWVFGNGGNEKVFLSSADFMTRNLDQRVEVGFPILDAEIKKELLDIIHIQLLDNTKAREINASNTNRYHRTDEGVKHRAQIDIYTYLKNKLLS</sequence>
<keyword evidence="4 6" id="KW-0418">Kinase</keyword>
<comment type="catalytic activity">
    <reaction evidence="6 7">
        <text>[phosphate](n) + ATP = [phosphate](n+1) + ADP</text>
        <dbReference type="Rhea" id="RHEA:19573"/>
        <dbReference type="Rhea" id="RHEA-COMP:9859"/>
        <dbReference type="Rhea" id="RHEA-COMP:14280"/>
        <dbReference type="ChEBI" id="CHEBI:16838"/>
        <dbReference type="ChEBI" id="CHEBI:30616"/>
        <dbReference type="ChEBI" id="CHEBI:456216"/>
        <dbReference type="EC" id="2.7.4.1"/>
    </reaction>
</comment>
<reference evidence="12 13" key="1">
    <citation type="journal article" date="2013" name="Genome Announc.">
        <title>Draft Genome Sequence of Arcticibacter svalbardensis Strain MN12-7T, a Member of the Family Sphingobacteriaceae Isolated from an Arctic Soil Sample.</title>
        <authorList>
            <person name="Shivaji S."/>
            <person name="Ara S."/>
            <person name="Prasad S."/>
            <person name="Manasa B.P."/>
            <person name="Begum Z."/>
            <person name="Singh A."/>
            <person name="Kumar Pinnaka A."/>
        </authorList>
    </citation>
    <scope>NUCLEOTIDE SEQUENCE [LARGE SCALE GENOMIC DNA]</scope>
    <source>
        <strain evidence="12 13">MN12-7</strain>
    </source>
</reference>
<feature type="binding site" evidence="6">
    <location>
        <position position="564"/>
    </location>
    <ligand>
        <name>ATP</name>
        <dbReference type="ChEBI" id="CHEBI:30616"/>
    </ligand>
</feature>
<proteinExistence type="inferred from homology"/>
<keyword evidence="2 6" id="KW-0808">Transferase</keyword>
<dbReference type="InterPro" id="IPR024953">
    <property type="entry name" value="PP_kinase_middle"/>
</dbReference>
<accession>R9GSU5</accession>
<dbReference type="PANTHER" id="PTHR30218">
    <property type="entry name" value="POLYPHOSPHATE KINASE"/>
    <property type="match status" value="1"/>
</dbReference>
<dbReference type="PATRIC" id="fig|1150600.3.peg.1972"/>
<dbReference type="Pfam" id="PF17941">
    <property type="entry name" value="PP_kinase_C_1"/>
    <property type="match status" value="1"/>
</dbReference>
<feature type="domain" description="Polyphosphate kinase C-terminal" evidence="11">
    <location>
        <begin position="331"/>
        <end position="493"/>
    </location>
</feature>
<evidence type="ECO:0000256" key="5">
    <source>
        <dbReference type="ARBA" id="ARBA00022840"/>
    </source>
</evidence>
<dbReference type="Proteomes" id="UP000014174">
    <property type="component" value="Unassembled WGS sequence"/>
</dbReference>
<dbReference type="Gene3D" id="3.30.870.10">
    <property type="entry name" value="Endonuclease Chain A"/>
    <property type="match status" value="2"/>
</dbReference>
<feature type="domain" description="Polyphosphate kinase C-terminal" evidence="10">
    <location>
        <begin position="503"/>
        <end position="674"/>
    </location>
</feature>
<dbReference type="SUPFAM" id="SSF140356">
    <property type="entry name" value="PPK N-terminal domain-like"/>
    <property type="match status" value="1"/>
</dbReference>
<dbReference type="eggNOG" id="COG0855">
    <property type="taxonomic scope" value="Bacteria"/>
</dbReference>
<comment type="PTM">
    <text evidence="6 7">An intermediate of this reaction is the autophosphorylated ppk in which a phosphate is covalently linked to a histidine residue through a N-P bond.</text>
</comment>
<dbReference type="AlphaFoldDB" id="R9GSU5"/>
<keyword evidence="6" id="KW-0479">Metal-binding</keyword>
<dbReference type="GO" id="GO:0046872">
    <property type="term" value="F:metal ion binding"/>
    <property type="evidence" value="ECO:0007669"/>
    <property type="project" value="UniProtKB-KW"/>
</dbReference>
<dbReference type="InterPro" id="IPR036830">
    <property type="entry name" value="PP_kinase_middle_dom_sf"/>
</dbReference>
<dbReference type="PANTHER" id="PTHR30218:SF0">
    <property type="entry name" value="POLYPHOSPHATE KINASE"/>
    <property type="match status" value="1"/>
</dbReference>
<evidence type="ECO:0000259" key="10">
    <source>
        <dbReference type="Pfam" id="PF13090"/>
    </source>
</evidence>
<dbReference type="EMBL" id="AQPN01000077">
    <property type="protein sequence ID" value="EOR94781.1"/>
    <property type="molecule type" value="Genomic_DNA"/>
</dbReference>
<dbReference type="InterPro" id="IPR025198">
    <property type="entry name" value="PPK_N_dom"/>
</dbReference>
<evidence type="ECO:0000259" key="8">
    <source>
        <dbReference type="Pfam" id="PF02503"/>
    </source>
</evidence>
<dbReference type="InterPro" id="IPR003414">
    <property type="entry name" value="PP_kinase"/>
</dbReference>
<dbReference type="GO" id="GO:0009358">
    <property type="term" value="C:polyphosphate kinase complex"/>
    <property type="evidence" value="ECO:0007669"/>
    <property type="project" value="InterPro"/>
</dbReference>
<evidence type="ECO:0000313" key="13">
    <source>
        <dbReference type="Proteomes" id="UP000014174"/>
    </source>
</evidence>
<keyword evidence="3 6" id="KW-0547">Nucleotide-binding</keyword>
<evidence type="ECO:0000256" key="3">
    <source>
        <dbReference type="ARBA" id="ARBA00022741"/>
    </source>
</evidence>
<feature type="active site" description="Phosphohistidine intermediate" evidence="6">
    <location>
        <position position="435"/>
    </location>
</feature>
<dbReference type="OrthoDB" id="9761456at2"/>
<dbReference type="Pfam" id="PF13090">
    <property type="entry name" value="PP_kinase_C"/>
    <property type="match status" value="1"/>
</dbReference>
<dbReference type="GO" id="GO:0005524">
    <property type="term" value="F:ATP binding"/>
    <property type="evidence" value="ECO:0007669"/>
    <property type="project" value="UniProtKB-KW"/>
</dbReference>
<dbReference type="InterPro" id="IPR025200">
    <property type="entry name" value="PPK_C_dom2"/>
</dbReference>
<dbReference type="Gene3D" id="1.20.58.310">
    <property type="entry name" value="Polyphosphate kinase N-terminal domain"/>
    <property type="match status" value="1"/>
</dbReference>
<evidence type="ECO:0000259" key="11">
    <source>
        <dbReference type="Pfam" id="PF17941"/>
    </source>
</evidence>
<dbReference type="STRING" id="1150600.ADIARSV_1997"/>
<gene>
    <name evidence="6" type="primary">ppk</name>
    <name evidence="12" type="ORF">ADIARSV_1997</name>
</gene>
<keyword evidence="5 6" id="KW-0067">ATP-binding</keyword>
<evidence type="ECO:0000313" key="12">
    <source>
        <dbReference type="EMBL" id="EOR94781.1"/>
    </source>
</evidence>
<evidence type="ECO:0000256" key="1">
    <source>
        <dbReference type="ARBA" id="ARBA00022553"/>
    </source>
</evidence>
<name>R9GSU5_9SPHI</name>
<dbReference type="SUPFAM" id="SSF143724">
    <property type="entry name" value="PHP14-like"/>
    <property type="match status" value="1"/>
</dbReference>
<organism evidence="12 13">
    <name type="scientific">Arcticibacter svalbardensis MN12-7</name>
    <dbReference type="NCBI Taxonomy" id="1150600"/>
    <lineage>
        <taxon>Bacteria</taxon>
        <taxon>Pseudomonadati</taxon>
        <taxon>Bacteroidota</taxon>
        <taxon>Sphingobacteriia</taxon>
        <taxon>Sphingobacteriales</taxon>
        <taxon>Sphingobacteriaceae</taxon>
        <taxon>Arcticibacter</taxon>
    </lineage>
</organism>
<dbReference type="RefSeq" id="WP_016195232.1">
    <property type="nucleotide sequence ID" value="NZ_AQPN01000077.1"/>
</dbReference>
<dbReference type="InterPro" id="IPR036832">
    <property type="entry name" value="PPK_N_dom_sf"/>
</dbReference>
<dbReference type="GO" id="GO:0006799">
    <property type="term" value="P:polyphosphate biosynthetic process"/>
    <property type="evidence" value="ECO:0007669"/>
    <property type="project" value="UniProtKB-UniRule"/>
</dbReference>
<dbReference type="EC" id="2.7.4.1" evidence="6 7"/>
<dbReference type="CDD" id="cd09167">
    <property type="entry name" value="PLDc_EcPPK1_C2_like"/>
    <property type="match status" value="1"/>
</dbReference>
<feature type="binding site" evidence="6">
    <location>
        <position position="46"/>
    </location>
    <ligand>
        <name>ATP</name>
        <dbReference type="ChEBI" id="CHEBI:30616"/>
    </ligand>
</feature>
<dbReference type="PIRSF" id="PIRSF015589">
    <property type="entry name" value="PP_kinase"/>
    <property type="match status" value="1"/>
</dbReference>
<feature type="binding site" evidence="6">
    <location>
        <position position="468"/>
    </location>
    <ligand>
        <name>ATP</name>
        <dbReference type="ChEBI" id="CHEBI:30616"/>
    </ligand>
</feature>
<dbReference type="Pfam" id="PF02503">
    <property type="entry name" value="PP_kinase"/>
    <property type="match status" value="1"/>
</dbReference>
<feature type="binding site" evidence="6">
    <location>
        <position position="375"/>
    </location>
    <ligand>
        <name>Mg(2+)</name>
        <dbReference type="ChEBI" id="CHEBI:18420"/>
    </ligand>
</feature>
<evidence type="ECO:0000259" key="9">
    <source>
        <dbReference type="Pfam" id="PF13089"/>
    </source>
</evidence>
<dbReference type="NCBIfam" id="TIGR03705">
    <property type="entry name" value="poly_P_kin"/>
    <property type="match status" value="1"/>
</dbReference>
<dbReference type="CDD" id="cd09164">
    <property type="entry name" value="PLDc_EcPPK1_C1_like"/>
    <property type="match status" value="1"/>
</dbReference>
<evidence type="ECO:0000256" key="7">
    <source>
        <dbReference type="RuleBase" id="RU003800"/>
    </source>
</evidence>
<comment type="similarity">
    <text evidence="6 7">Belongs to the polyphosphate kinase 1 (PPK1) family.</text>
</comment>
<comment type="cofactor">
    <cofactor evidence="6">
        <name>Mg(2+)</name>
        <dbReference type="ChEBI" id="CHEBI:18420"/>
    </cofactor>
</comment>
<comment type="caution">
    <text evidence="12">The sequence shown here is derived from an EMBL/GenBank/DDBJ whole genome shotgun (WGS) entry which is preliminary data.</text>
</comment>
<dbReference type="InterPro" id="IPR041108">
    <property type="entry name" value="PP_kinase_C_1"/>
</dbReference>
<dbReference type="Gene3D" id="3.30.1840.10">
    <property type="entry name" value="Polyphosphate kinase middle domain"/>
    <property type="match status" value="1"/>
</dbReference>
<comment type="function">
    <text evidence="6 7">Catalyzes the reversible transfer of the terminal phosphate of ATP to form a long-chain polyphosphate (polyP).</text>
</comment>
<feature type="domain" description="Polyphosphate kinase middle" evidence="8">
    <location>
        <begin position="125"/>
        <end position="305"/>
    </location>
</feature>
<dbReference type="GO" id="GO:0008976">
    <property type="term" value="F:polyphosphate kinase activity"/>
    <property type="evidence" value="ECO:0007669"/>
    <property type="project" value="UniProtKB-UniRule"/>
</dbReference>
<feature type="domain" description="Polyphosphate kinase N-terminal" evidence="9">
    <location>
        <begin position="9"/>
        <end position="113"/>
    </location>
</feature>
<dbReference type="Pfam" id="PF13089">
    <property type="entry name" value="PP_kinase_N"/>
    <property type="match status" value="1"/>
</dbReference>
<feature type="binding site" evidence="6">
    <location>
        <position position="592"/>
    </location>
    <ligand>
        <name>ATP</name>
        <dbReference type="ChEBI" id="CHEBI:30616"/>
    </ligand>
</feature>
<dbReference type="SUPFAM" id="SSF56024">
    <property type="entry name" value="Phospholipase D/nuclease"/>
    <property type="match status" value="2"/>
</dbReference>
<keyword evidence="13" id="KW-1185">Reference proteome</keyword>
<feature type="binding site" evidence="6">
    <location>
        <position position="405"/>
    </location>
    <ligand>
        <name>Mg(2+)</name>
        <dbReference type="ChEBI" id="CHEBI:18420"/>
    </ligand>
</feature>
<keyword evidence="6" id="KW-0460">Magnesium</keyword>
<dbReference type="NCBIfam" id="NF003917">
    <property type="entry name" value="PRK05443.1-1"/>
    <property type="match status" value="1"/>
</dbReference>
<protein>
    <recommendedName>
        <fullName evidence="6 7">Polyphosphate kinase</fullName>
        <ecNumber evidence="6 7">2.7.4.1</ecNumber>
    </recommendedName>
    <alternativeName>
        <fullName evidence="6">ATP-polyphosphate phosphotransferase</fullName>
    </alternativeName>
    <alternativeName>
        <fullName evidence="6">Polyphosphoric acid kinase</fullName>
    </alternativeName>
</protein>
<evidence type="ECO:0000256" key="6">
    <source>
        <dbReference type="HAMAP-Rule" id="MF_00347"/>
    </source>
</evidence>
<evidence type="ECO:0000256" key="2">
    <source>
        <dbReference type="ARBA" id="ARBA00022679"/>
    </source>
</evidence>
<evidence type="ECO:0000256" key="4">
    <source>
        <dbReference type="ARBA" id="ARBA00022777"/>
    </source>
</evidence>
<dbReference type="HAMAP" id="MF_00347">
    <property type="entry name" value="Polyphosphate_kinase"/>
    <property type="match status" value="1"/>
</dbReference>